<protein>
    <submittedName>
        <fullName evidence="2">Uncharacterized protein</fullName>
    </submittedName>
</protein>
<dbReference type="OrthoDB" id="124812at2759"/>
<evidence type="ECO:0000313" key="2">
    <source>
        <dbReference type="EMBL" id="OWY98160.1"/>
    </source>
</evidence>
<dbReference type="CDD" id="cd00303">
    <property type="entry name" value="retropepsin_like"/>
    <property type="match status" value="1"/>
</dbReference>
<dbReference type="Proteomes" id="UP000198211">
    <property type="component" value="Unassembled WGS sequence"/>
</dbReference>
<organism evidence="2 3">
    <name type="scientific">Phytophthora megakarya</name>
    <dbReference type="NCBI Taxonomy" id="4795"/>
    <lineage>
        <taxon>Eukaryota</taxon>
        <taxon>Sar</taxon>
        <taxon>Stramenopiles</taxon>
        <taxon>Oomycota</taxon>
        <taxon>Peronosporomycetes</taxon>
        <taxon>Peronosporales</taxon>
        <taxon>Peronosporaceae</taxon>
        <taxon>Phytophthora</taxon>
    </lineage>
</organism>
<dbReference type="AlphaFoldDB" id="A0A225UYD4"/>
<dbReference type="EMBL" id="NBNE01009684">
    <property type="protein sequence ID" value="OWY98160.1"/>
    <property type="molecule type" value="Genomic_DNA"/>
</dbReference>
<proteinExistence type="predicted"/>
<gene>
    <name evidence="2" type="ORF">PHMEG_00031141</name>
</gene>
<feature type="compositionally biased region" description="Basic and acidic residues" evidence="1">
    <location>
        <begin position="27"/>
        <end position="50"/>
    </location>
</feature>
<evidence type="ECO:0000256" key="1">
    <source>
        <dbReference type="SAM" id="MobiDB-lite"/>
    </source>
</evidence>
<comment type="caution">
    <text evidence="2">The sequence shown here is derived from an EMBL/GenBank/DDBJ whole genome shotgun (WGS) entry which is preliminary data.</text>
</comment>
<keyword evidence="3" id="KW-1185">Reference proteome</keyword>
<reference evidence="3" key="1">
    <citation type="submission" date="2017-03" db="EMBL/GenBank/DDBJ databases">
        <title>Phytopthora megakarya and P. palmivora, two closely related causual agents of cacao black pod achieved similar genome size and gene model numbers by different mechanisms.</title>
        <authorList>
            <person name="Ali S."/>
            <person name="Shao J."/>
            <person name="Larry D.J."/>
            <person name="Kronmiller B."/>
            <person name="Shen D."/>
            <person name="Strem M.D."/>
            <person name="Melnick R.L."/>
            <person name="Guiltinan M.J."/>
            <person name="Tyler B.M."/>
            <person name="Meinhardt L.W."/>
            <person name="Bailey B.A."/>
        </authorList>
    </citation>
    <scope>NUCLEOTIDE SEQUENCE [LARGE SCALE GENOMIC DNA]</scope>
    <source>
        <strain evidence="3">zdho120</strain>
    </source>
</reference>
<accession>A0A225UYD4</accession>
<sequence length="359" mass="40219">MQAHSELAPKRTEKQGPKRIGLPGAKSDVRKLYKLVRVKDKEQDIEERALKKANLSRHKNEKTNTKLNPKQNKRHIEQRNHCPIKKVKQEKGNDPQKKTNGQTGRVPAKGAPIDGCFHCRGAHYLSKCTTAIPAGYEKLLADHQQGKKVFLQKGGRAAELKRIKPCFPIQNRRVLLENEVEVPCCIDSGADRCCLAPKTVKPGIVRVKLDKPIKCTMADNTSVLVGWIVKLNLKLQTIAGIVHIADPVKCLIIPGDPGTFLLGNGLLIMLGIDVERQVGLLAVGATDVNDDEFDKVDGPTVTNRTVHDDEVRNSVFEMVEKAIKNGFPREYQNELTRIALKFDLWRNDLGAAREQEYRR</sequence>
<feature type="compositionally biased region" description="Basic and acidic residues" evidence="1">
    <location>
        <begin position="7"/>
        <end position="16"/>
    </location>
</feature>
<name>A0A225UYD4_9STRA</name>
<feature type="compositionally biased region" description="Basic and acidic residues" evidence="1">
    <location>
        <begin position="87"/>
        <end position="97"/>
    </location>
</feature>
<evidence type="ECO:0000313" key="3">
    <source>
        <dbReference type="Proteomes" id="UP000198211"/>
    </source>
</evidence>
<feature type="region of interest" description="Disordered" evidence="1">
    <location>
        <begin position="1"/>
        <end position="107"/>
    </location>
</feature>